<dbReference type="PANTHER" id="PTHR13505:SF7">
    <property type="entry name" value="TRANSMEMBRANE PROTEIN 208"/>
    <property type="match status" value="1"/>
</dbReference>
<feature type="region of interest" description="Disordered" evidence="7">
    <location>
        <begin position="165"/>
        <end position="208"/>
    </location>
</feature>
<comment type="subcellular location">
    <subcellularLocation>
        <location evidence="1">Endoplasmic reticulum membrane</location>
        <topology evidence="1">Multi-pass membrane protein</topology>
    </subcellularLocation>
</comment>
<name>A0AA38HFN3_9TREE</name>
<dbReference type="Proteomes" id="UP001164286">
    <property type="component" value="Unassembled WGS sequence"/>
</dbReference>
<feature type="compositionally biased region" description="Basic and acidic residues" evidence="7">
    <location>
        <begin position="180"/>
        <end position="208"/>
    </location>
</feature>
<dbReference type="EMBL" id="JAKWFO010000003">
    <property type="protein sequence ID" value="KAI9638019.1"/>
    <property type="molecule type" value="Genomic_DNA"/>
</dbReference>
<reference evidence="9" key="1">
    <citation type="journal article" date="2022" name="G3 (Bethesda)">
        <title>High quality genome of the basidiomycete yeast Dioszegia hungarica PDD-24b-2 isolated from cloud water.</title>
        <authorList>
            <person name="Jarrige D."/>
            <person name="Haridas S."/>
            <person name="Bleykasten-Grosshans C."/>
            <person name="Joly M."/>
            <person name="Nadalig T."/>
            <person name="Sancelme M."/>
            <person name="Vuilleumier S."/>
            <person name="Grigoriev I.V."/>
            <person name="Amato P."/>
            <person name="Bringel F."/>
        </authorList>
    </citation>
    <scope>NUCLEOTIDE SEQUENCE</scope>
    <source>
        <strain evidence="9">PDD-24b-2</strain>
    </source>
</reference>
<protein>
    <recommendedName>
        <fullName evidence="11">DUF788-domain-containing protein</fullName>
    </recommendedName>
</protein>
<dbReference type="PANTHER" id="PTHR13505">
    <property type="entry name" value="TRANSMEMBRANE PROTEIN 208"/>
    <property type="match status" value="1"/>
</dbReference>
<keyword evidence="3 8" id="KW-0812">Transmembrane</keyword>
<keyword evidence="4" id="KW-0256">Endoplasmic reticulum</keyword>
<evidence type="ECO:0008006" key="11">
    <source>
        <dbReference type="Google" id="ProtNLM"/>
    </source>
</evidence>
<evidence type="ECO:0000256" key="2">
    <source>
        <dbReference type="ARBA" id="ARBA00009950"/>
    </source>
</evidence>
<evidence type="ECO:0000313" key="10">
    <source>
        <dbReference type="Proteomes" id="UP001164286"/>
    </source>
</evidence>
<evidence type="ECO:0000256" key="1">
    <source>
        <dbReference type="ARBA" id="ARBA00004477"/>
    </source>
</evidence>
<evidence type="ECO:0000256" key="3">
    <source>
        <dbReference type="ARBA" id="ARBA00022692"/>
    </source>
</evidence>
<feature type="transmembrane region" description="Helical" evidence="8">
    <location>
        <begin position="113"/>
        <end position="136"/>
    </location>
</feature>
<organism evidence="9 10">
    <name type="scientific">Dioszegia hungarica</name>
    <dbReference type="NCBI Taxonomy" id="4972"/>
    <lineage>
        <taxon>Eukaryota</taxon>
        <taxon>Fungi</taxon>
        <taxon>Dikarya</taxon>
        <taxon>Basidiomycota</taxon>
        <taxon>Agaricomycotina</taxon>
        <taxon>Tremellomycetes</taxon>
        <taxon>Tremellales</taxon>
        <taxon>Bulleribasidiaceae</taxon>
        <taxon>Dioszegia</taxon>
    </lineage>
</organism>
<evidence type="ECO:0000313" key="9">
    <source>
        <dbReference type="EMBL" id="KAI9638019.1"/>
    </source>
</evidence>
<accession>A0AA38HFN3</accession>
<keyword evidence="5 8" id="KW-1133">Transmembrane helix</keyword>
<evidence type="ECO:0000256" key="8">
    <source>
        <dbReference type="SAM" id="Phobius"/>
    </source>
</evidence>
<sequence length="208" mass="22615">MTAATNLHPAANASSKRIASSNEKALSNLLLGLLSVNSSSLLIRVLFKLIRSTPIYASKKLFTLHLISLGATVAVWRWFSLVGTPGRDSKGNVRSGEDLAGGGVIELAWDLVYITWLCTLGSALFGSWVWYFYLLIPAFGGYKLFTFARPFLGMFLPGLFGPKSASGAPAAGPAAPEEQSESKRQAKLRARAEKGDKRIQQQEVRRAR</sequence>
<dbReference type="GeneID" id="77731176"/>
<dbReference type="InterPro" id="IPR008506">
    <property type="entry name" value="SND2/TMEM208"/>
</dbReference>
<dbReference type="RefSeq" id="XP_052947796.1">
    <property type="nucleotide sequence ID" value="XM_053091971.1"/>
</dbReference>
<evidence type="ECO:0000256" key="5">
    <source>
        <dbReference type="ARBA" id="ARBA00022989"/>
    </source>
</evidence>
<evidence type="ECO:0000256" key="7">
    <source>
        <dbReference type="SAM" id="MobiDB-lite"/>
    </source>
</evidence>
<evidence type="ECO:0000256" key="6">
    <source>
        <dbReference type="ARBA" id="ARBA00023136"/>
    </source>
</evidence>
<dbReference type="GO" id="GO:0005789">
    <property type="term" value="C:endoplasmic reticulum membrane"/>
    <property type="evidence" value="ECO:0007669"/>
    <property type="project" value="UniProtKB-SubCell"/>
</dbReference>
<feature type="compositionally biased region" description="Low complexity" evidence="7">
    <location>
        <begin position="165"/>
        <end position="177"/>
    </location>
</feature>
<keyword evidence="6 8" id="KW-0472">Membrane</keyword>
<dbReference type="Pfam" id="PF05620">
    <property type="entry name" value="TMEM208_SND2"/>
    <property type="match status" value="1"/>
</dbReference>
<evidence type="ECO:0000256" key="4">
    <source>
        <dbReference type="ARBA" id="ARBA00022824"/>
    </source>
</evidence>
<dbReference type="GO" id="GO:0006624">
    <property type="term" value="P:vacuolar protein processing"/>
    <property type="evidence" value="ECO:0007669"/>
    <property type="project" value="TreeGrafter"/>
</dbReference>
<keyword evidence="10" id="KW-1185">Reference proteome</keyword>
<proteinExistence type="inferred from homology"/>
<dbReference type="AlphaFoldDB" id="A0AA38HFN3"/>
<comment type="caution">
    <text evidence="9">The sequence shown here is derived from an EMBL/GenBank/DDBJ whole genome shotgun (WGS) entry which is preliminary data.</text>
</comment>
<dbReference type="GO" id="GO:0005773">
    <property type="term" value="C:vacuole"/>
    <property type="evidence" value="ECO:0007669"/>
    <property type="project" value="GOC"/>
</dbReference>
<comment type="similarity">
    <text evidence="2">Belongs to the TMEM208 family.</text>
</comment>
<gene>
    <name evidence="9" type="ORF">MKK02DRAFT_42403</name>
</gene>
<feature type="transmembrane region" description="Helical" evidence="8">
    <location>
        <begin position="61"/>
        <end position="79"/>
    </location>
</feature>